<protein>
    <recommendedName>
        <fullName evidence="3">F-box domain-containing protein</fullName>
    </recommendedName>
</protein>
<reference evidence="1" key="1">
    <citation type="submission" date="2020-05" db="EMBL/GenBank/DDBJ databases">
        <title>Mycena genomes resolve the evolution of fungal bioluminescence.</title>
        <authorList>
            <person name="Tsai I.J."/>
        </authorList>
    </citation>
    <scope>NUCLEOTIDE SEQUENCE</scope>
    <source>
        <strain evidence="1">160909Yilan</strain>
    </source>
</reference>
<name>A0A8H6YGU8_9AGAR</name>
<accession>A0A8H6YGU8</accession>
<evidence type="ECO:0000313" key="1">
    <source>
        <dbReference type="EMBL" id="KAF7358862.1"/>
    </source>
</evidence>
<gene>
    <name evidence="1" type="ORF">MSAN_01226300</name>
</gene>
<comment type="caution">
    <text evidence="1">The sequence shown here is derived from an EMBL/GenBank/DDBJ whole genome shotgun (WGS) entry which is preliminary data.</text>
</comment>
<dbReference type="InterPro" id="IPR032675">
    <property type="entry name" value="LRR_dom_sf"/>
</dbReference>
<evidence type="ECO:0000313" key="2">
    <source>
        <dbReference type="Proteomes" id="UP000623467"/>
    </source>
</evidence>
<organism evidence="1 2">
    <name type="scientific">Mycena sanguinolenta</name>
    <dbReference type="NCBI Taxonomy" id="230812"/>
    <lineage>
        <taxon>Eukaryota</taxon>
        <taxon>Fungi</taxon>
        <taxon>Dikarya</taxon>
        <taxon>Basidiomycota</taxon>
        <taxon>Agaricomycotina</taxon>
        <taxon>Agaricomycetes</taxon>
        <taxon>Agaricomycetidae</taxon>
        <taxon>Agaricales</taxon>
        <taxon>Marasmiineae</taxon>
        <taxon>Mycenaceae</taxon>
        <taxon>Mycena</taxon>
    </lineage>
</organism>
<evidence type="ECO:0008006" key="3">
    <source>
        <dbReference type="Google" id="ProtNLM"/>
    </source>
</evidence>
<dbReference type="AlphaFoldDB" id="A0A8H6YGU8"/>
<sequence>MDQKLYMPEILDRIFAYFGPVHPLFSPAPGTLASLARTCRTFQDSALNALWAAQTSLLPALGCFPDDLWEPSTDPEKLSFVEFRRPLVPADWERPLFYWDRIKSFEISSFDPNRSSPAVLETLRICCPTSHLFPNLRKIAWLDAERTHSPLLAVFLSPRVYSIVLYPGESLMQLSGARHGPLFLATLLDLLSSLERLESLHIRSADAAIFDHISARASFKSFIVNEPWELDFMADHDSVPRLTALEVLSLWSTTQDACTTIVGSVAHRGLREINLRFESVFPDAQATHRLYSAIDPNGSYHTLTTLHIEDEAINSGAQIPPDDEFDSYIVRGETLTILFLFTNLTHINLEPFHGFDLDDALVARMACSWSRVEELKLAFSMDWHIDGEVRPARTTLVGIHAIAKHSLNLRTLKLYFDATTIPVIERMAIQTNPRHFYVFCSPITSPTAVAEFLSNVFPRLSFLHPSCCDDFDNRPQGSAMRHWKRVEKIIGDRDKLVKDRLGAA</sequence>
<keyword evidence="2" id="KW-1185">Reference proteome</keyword>
<proteinExistence type="predicted"/>
<dbReference type="Gene3D" id="3.80.10.10">
    <property type="entry name" value="Ribonuclease Inhibitor"/>
    <property type="match status" value="1"/>
</dbReference>
<dbReference type="Proteomes" id="UP000623467">
    <property type="component" value="Unassembled WGS sequence"/>
</dbReference>
<dbReference type="EMBL" id="JACAZH010000009">
    <property type="protein sequence ID" value="KAF7358862.1"/>
    <property type="molecule type" value="Genomic_DNA"/>
</dbReference>
<dbReference type="OrthoDB" id="3067012at2759"/>